<feature type="domain" description="HTH marR-type" evidence="1">
    <location>
        <begin position="27"/>
        <end position="161"/>
    </location>
</feature>
<dbReference type="SMART" id="SM00347">
    <property type="entry name" value="HTH_MARR"/>
    <property type="match status" value="1"/>
</dbReference>
<dbReference type="InterPro" id="IPR036388">
    <property type="entry name" value="WH-like_DNA-bd_sf"/>
</dbReference>
<organism evidence="2 3">
    <name type="scientific">Actinacidiphila acidipaludis</name>
    <dbReference type="NCBI Taxonomy" id="2873382"/>
    <lineage>
        <taxon>Bacteria</taxon>
        <taxon>Bacillati</taxon>
        <taxon>Actinomycetota</taxon>
        <taxon>Actinomycetes</taxon>
        <taxon>Kitasatosporales</taxon>
        <taxon>Streptomycetaceae</taxon>
        <taxon>Actinacidiphila</taxon>
    </lineage>
</organism>
<dbReference type="EMBL" id="JAINZZ010000005">
    <property type="protein sequence ID" value="MBY8877321.1"/>
    <property type="molecule type" value="Genomic_DNA"/>
</dbReference>
<dbReference type="PANTHER" id="PTHR33164">
    <property type="entry name" value="TRANSCRIPTIONAL REGULATOR, MARR FAMILY"/>
    <property type="match status" value="1"/>
</dbReference>
<keyword evidence="3" id="KW-1185">Reference proteome</keyword>
<comment type="caution">
    <text evidence="2">The sequence shown here is derived from an EMBL/GenBank/DDBJ whole genome shotgun (WGS) entry which is preliminary data.</text>
</comment>
<proteinExistence type="predicted"/>
<name>A0ABS7Q391_9ACTN</name>
<dbReference type="InterPro" id="IPR000835">
    <property type="entry name" value="HTH_MarR-typ"/>
</dbReference>
<dbReference type="Pfam" id="PF01047">
    <property type="entry name" value="MarR"/>
    <property type="match status" value="1"/>
</dbReference>
<sequence length="178" mass="19170">MPKRATETADPSTTDEVTAAAPHDEVADDVVTAVLTASRLLVSVSARSLAAVEETLTLPQFRMLVVLESRGAMNISRLGEHLDVIPSTAMRMVDRLATAAMLDRTANPDNRREILISLTDKGRSTVRLATERRRSEIARIVAAMPRSQRSGLIKALEAFAAAGEEPLAGRKPAGDLGW</sequence>
<dbReference type="SUPFAM" id="SSF46785">
    <property type="entry name" value="Winged helix' DNA-binding domain"/>
    <property type="match status" value="1"/>
</dbReference>
<evidence type="ECO:0000313" key="3">
    <source>
        <dbReference type="Proteomes" id="UP000778578"/>
    </source>
</evidence>
<gene>
    <name evidence="2" type="ORF">K7862_06635</name>
</gene>
<dbReference type="PANTHER" id="PTHR33164:SF94">
    <property type="entry name" value="TRANSCRIPTIONAL REGULATORY PROTEIN-RELATED"/>
    <property type="match status" value="1"/>
</dbReference>
<protein>
    <submittedName>
        <fullName evidence="2">MarR family transcriptional regulator</fullName>
    </submittedName>
</protein>
<evidence type="ECO:0000313" key="2">
    <source>
        <dbReference type="EMBL" id="MBY8877321.1"/>
    </source>
</evidence>
<dbReference type="InterPro" id="IPR039422">
    <property type="entry name" value="MarR/SlyA-like"/>
</dbReference>
<accession>A0ABS7Q391</accession>
<evidence type="ECO:0000259" key="1">
    <source>
        <dbReference type="PROSITE" id="PS50995"/>
    </source>
</evidence>
<reference evidence="2 3" key="1">
    <citation type="submission" date="2021-08" db="EMBL/GenBank/DDBJ databases">
        <title>WGS of actinomycetes from Thailand.</title>
        <authorList>
            <person name="Thawai C."/>
        </authorList>
    </citation>
    <scope>NUCLEOTIDE SEQUENCE [LARGE SCALE GENOMIC DNA]</scope>
    <source>
        <strain evidence="2 3">PLK6-54</strain>
    </source>
</reference>
<dbReference type="RefSeq" id="WP_222961468.1">
    <property type="nucleotide sequence ID" value="NZ_JAINZZ010000005.1"/>
</dbReference>
<dbReference type="PROSITE" id="PS50995">
    <property type="entry name" value="HTH_MARR_2"/>
    <property type="match status" value="1"/>
</dbReference>
<dbReference type="Gene3D" id="1.10.10.10">
    <property type="entry name" value="Winged helix-like DNA-binding domain superfamily/Winged helix DNA-binding domain"/>
    <property type="match status" value="1"/>
</dbReference>
<dbReference type="Proteomes" id="UP000778578">
    <property type="component" value="Unassembled WGS sequence"/>
</dbReference>
<dbReference type="InterPro" id="IPR036390">
    <property type="entry name" value="WH_DNA-bd_sf"/>
</dbReference>